<protein>
    <submittedName>
        <fullName evidence="1">Uncharacterized protein</fullName>
    </submittedName>
</protein>
<dbReference type="EMBL" id="LUHQ01000004">
    <property type="protein sequence ID" value="OAO96724.1"/>
    <property type="molecule type" value="Genomic_DNA"/>
</dbReference>
<proteinExistence type="predicted"/>
<organism evidence="1 2">
    <name type="scientific">Arabidopsis thaliana</name>
    <name type="common">Mouse-ear cress</name>
    <dbReference type="NCBI Taxonomy" id="3702"/>
    <lineage>
        <taxon>Eukaryota</taxon>
        <taxon>Viridiplantae</taxon>
        <taxon>Streptophyta</taxon>
        <taxon>Embryophyta</taxon>
        <taxon>Tracheophyta</taxon>
        <taxon>Spermatophyta</taxon>
        <taxon>Magnoliopsida</taxon>
        <taxon>eudicotyledons</taxon>
        <taxon>Gunneridae</taxon>
        <taxon>Pentapetalae</taxon>
        <taxon>rosids</taxon>
        <taxon>malvids</taxon>
        <taxon>Brassicales</taxon>
        <taxon>Brassicaceae</taxon>
        <taxon>Camelineae</taxon>
        <taxon>Arabidopsis</taxon>
    </lineage>
</organism>
<evidence type="ECO:0000313" key="1">
    <source>
        <dbReference type="EMBL" id="OAO96724.1"/>
    </source>
</evidence>
<dbReference type="AlphaFoldDB" id="A0A178UU96"/>
<evidence type="ECO:0000313" key="2">
    <source>
        <dbReference type="Proteomes" id="UP000078284"/>
    </source>
</evidence>
<reference evidence="2" key="1">
    <citation type="journal article" date="2016" name="Proc. Natl. Acad. Sci. U.S.A.">
        <title>Chromosome-level assembly of Arabidopsis thaliana Ler reveals the extent of translocation and inversion polymorphisms.</title>
        <authorList>
            <person name="Zapata L."/>
            <person name="Ding J."/>
            <person name="Willing E.M."/>
            <person name="Hartwig B."/>
            <person name="Bezdan D."/>
            <person name="Jiao W.B."/>
            <person name="Patel V."/>
            <person name="Velikkakam James G."/>
            <person name="Koornneef M."/>
            <person name="Ossowski S."/>
            <person name="Schneeberger K."/>
        </authorList>
    </citation>
    <scope>NUCLEOTIDE SEQUENCE [LARGE SCALE GENOMIC DNA]</scope>
    <source>
        <strain evidence="2">cv. Landsberg erecta</strain>
    </source>
</reference>
<sequence length="51" mass="5930">MSGIDGAIQTSCSVTHLWNHGDKQRRRIDSSRELHYFAVISKQRIVKKFLD</sequence>
<dbReference type="Proteomes" id="UP000078284">
    <property type="component" value="Chromosome 4"/>
</dbReference>
<gene>
    <name evidence="1" type="ordered locus">AXX17_At4g24820</name>
</gene>
<name>A0A178UU96_ARATH</name>
<accession>A0A178UU96</accession>
<comment type="caution">
    <text evidence="1">The sequence shown here is derived from an EMBL/GenBank/DDBJ whole genome shotgun (WGS) entry which is preliminary data.</text>
</comment>